<organism evidence="4 5">
    <name type="scientific">Vanilla planifolia</name>
    <name type="common">Vanilla</name>
    <dbReference type="NCBI Taxonomy" id="51239"/>
    <lineage>
        <taxon>Eukaryota</taxon>
        <taxon>Viridiplantae</taxon>
        <taxon>Streptophyta</taxon>
        <taxon>Embryophyta</taxon>
        <taxon>Tracheophyta</taxon>
        <taxon>Spermatophyta</taxon>
        <taxon>Magnoliopsida</taxon>
        <taxon>Liliopsida</taxon>
        <taxon>Asparagales</taxon>
        <taxon>Orchidaceae</taxon>
        <taxon>Vanilloideae</taxon>
        <taxon>Vanilleae</taxon>
        <taxon>Vanilla</taxon>
    </lineage>
</organism>
<name>A0A835U789_VANPL</name>
<comment type="similarity">
    <text evidence="1">Belongs to the UDP-glycosyltransferase family.</text>
</comment>
<dbReference type="Pfam" id="PF00201">
    <property type="entry name" value="UDPGT"/>
    <property type="match status" value="1"/>
</dbReference>
<dbReference type="InterPro" id="IPR002213">
    <property type="entry name" value="UDP_glucos_trans"/>
</dbReference>
<dbReference type="PANTHER" id="PTHR48048">
    <property type="entry name" value="GLYCOSYLTRANSFERASE"/>
    <property type="match status" value="1"/>
</dbReference>
<gene>
    <name evidence="4" type="ORF">HPP92_026468</name>
</gene>
<protein>
    <recommendedName>
        <fullName evidence="6">Glycosyltransferase</fullName>
    </recommendedName>
</protein>
<dbReference type="OrthoDB" id="5835829at2759"/>
<reference evidence="4 5" key="1">
    <citation type="journal article" date="2020" name="Nat. Food">
        <title>A phased Vanilla planifolia genome enables genetic improvement of flavour and production.</title>
        <authorList>
            <person name="Hasing T."/>
            <person name="Tang H."/>
            <person name="Brym M."/>
            <person name="Khazi F."/>
            <person name="Huang T."/>
            <person name="Chambers A.H."/>
        </authorList>
    </citation>
    <scope>NUCLEOTIDE SEQUENCE [LARGE SCALE GENOMIC DNA]</scope>
    <source>
        <tissue evidence="4">Leaf</tissue>
    </source>
</reference>
<dbReference type="FunFam" id="3.40.50.2000:FF:000056">
    <property type="entry name" value="Glycosyltransferase"/>
    <property type="match status" value="1"/>
</dbReference>
<dbReference type="SUPFAM" id="SSF53756">
    <property type="entry name" value="UDP-Glycosyltransferase/glycogen phosphorylase"/>
    <property type="match status" value="1"/>
</dbReference>
<evidence type="ECO:0000256" key="2">
    <source>
        <dbReference type="ARBA" id="ARBA00022676"/>
    </source>
</evidence>
<dbReference type="GO" id="GO:0035251">
    <property type="term" value="F:UDP-glucosyltransferase activity"/>
    <property type="evidence" value="ECO:0007669"/>
    <property type="project" value="InterPro"/>
</dbReference>
<evidence type="ECO:0000256" key="1">
    <source>
        <dbReference type="ARBA" id="ARBA00009995"/>
    </source>
</evidence>
<sequence length="478" mass="51537">MLLSHCVAFALNIAVVILTFTTNQNSLFLAAMSPSSSNRGARQPRILLFPSAGMGHLVPFARLATALSARGIDITLLAARPTVSAAESRLLSSLPSSILQDFPLPPLDPSLFPPFTDPFFLRTESIRRSVPLLAPMLSSFSALVVDIFAASTFLPVASAMSIPCFILSTSSAAMLALITVFRSYGDVGIADICKIPSRSLPPPLRDPNHLFTRMFVDNGRAITLSDGILMNTFEALEPEMVAAFHSGKVEHGFPPAFDIGPLPPLWVQHSSSSRILRWLDEQPERSVMYVSFGSRTAMSTDQIRELGAGLELSGCRFLWVVRSAKVDREEAAEIEELVGEGYVERVDGRGLVVREWVEQESVLAHRAVAGFLSHCGWNSVIEAAAAGVKVLAWPRMGDQRVNAEVVGASGLGMWPEEWAWESEGLVAAEEIGRTVKEVMHDAKVGEAAARVAMAAAAAVAEGGSSDKSIKLLIEKISK</sequence>
<dbReference type="PANTHER" id="PTHR48048:SF76">
    <property type="entry name" value="UDP-GLYCOSYLTRANSFERASE 708D1-LIKE"/>
    <property type="match status" value="1"/>
</dbReference>
<proteinExistence type="inferred from homology"/>
<evidence type="ECO:0000313" key="5">
    <source>
        <dbReference type="Proteomes" id="UP000639772"/>
    </source>
</evidence>
<dbReference type="Proteomes" id="UP000639772">
    <property type="component" value="Unassembled WGS sequence"/>
</dbReference>
<accession>A0A835U789</accession>
<evidence type="ECO:0008006" key="6">
    <source>
        <dbReference type="Google" id="ProtNLM"/>
    </source>
</evidence>
<dbReference type="Gene3D" id="3.40.50.2000">
    <property type="entry name" value="Glycogen Phosphorylase B"/>
    <property type="match status" value="2"/>
</dbReference>
<comment type="caution">
    <text evidence="4">The sequence shown here is derived from an EMBL/GenBank/DDBJ whole genome shotgun (WGS) entry which is preliminary data.</text>
</comment>
<dbReference type="CDD" id="cd03784">
    <property type="entry name" value="GT1_Gtf-like"/>
    <property type="match status" value="1"/>
</dbReference>
<dbReference type="AlphaFoldDB" id="A0A835U789"/>
<dbReference type="EMBL" id="JADCNM010000083">
    <property type="protein sequence ID" value="KAG0450997.1"/>
    <property type="molecule type" value="Genomic_DNA"/>
</dbReference>
<evidence type="ECO:0000256" key="3">
    <source>
        <dbReference type="ARBA" id="ARBA00022679"/>
    </source>
</evidence>
<keyword evidence="2" id="KW-0328">Glycosyltransferase</keyword>
<keyword evidence="3" id="KW-0808">Transferase</keyword>
<evidence type="ECO:0000313" key="4">
    <source>
        <dbReference type="EMBL" id="KAG0450997.1"/>
    </source>
</evidence>
<dbReference type="InterPro" id="IPR050481">
    <property type="entry name" value="UDP-glycosyltransf_plant"/>
</dbReference>